<dbReference type="PANTHER" id="PTHR38441:SF1">
    <property type="entry name" value="MEMBRANE PROTEIN"/>
    <property type="match status" value="1"/>
</dbReference>
<dbReference type="Proteomes" id="UP000319103">
    <property type="component" value="Unassembled WGS sequence"/>
</dbReference>
<proteinExistence type="predicted"/>
<sequence length="147" mass="16025">MNHDVRRDGVDHPAQPEPQAGGDLTATAPAPALADQITQDPALRTLRSTTRGFAFPVTVGFLLWYLLYVLLSSYAHGFMAATLFGSINVALLMGLLQFVSTFAIAAWYARFANRRLDPIAEELRHRYAAPTAAEQAPRNATPQEAGE</sequence>
<dbReference type="Pfam" id="PF04341">
    <property type="entry name" value="DUF485"/>
    <property type="match status" value="1"/>
</dbReference>
<feature type="transmembrane region" description="Helical" evidence="2">
    <location>
        <begin position="83"/>
        <end position="109"/>
    </location>
</feature>
<protein>
    <submittedName>
        <fullName evidence="3">DUF485 domain-containing protein</fullName>
    </submittedName>
</protein>
<evidence type="ECO:0000313" key="3">
    <source>
        <dbReference type="EMBL" id="TQF02942.1"/>
    </source>
</evidence>
<organism evidence="3 4">
    <name type="scientific">Kitasatospora acidiphila</name>
    <dbReference type="NCBI Taxonomy" id="2567942"/>
    <lineage>
        <taxon>Bacteria</taxon>
        <taxon>Bacillati</taxon>
        <taxon>Actinomycetota</taxon>
        <taxon>Actinomycetes</taxon>
        <taxon>Kitasatosporales</taxon>
        <taxon>Streptomycetaceae</taxon>
        <taxon>Kitasatospora</taxon>
    </lineage>
</organism>
<evidence type="ECO:0000256" key="1">
    <source>
        <dbReference type="SAM" id="MobiDB-lite"/>
    </source>
</evidence>
<keyword evidence="2" id="KW-1133">Transmembrane helix</keyword>
<dbReference type="AlphaFoldDB" id="A0A540W1T1"/>
<evidence type="ECO:0000256" key="2">
    <source>
        <dbReference type="SAM" id="Phobius"/>
    </source>
</evidence>
<feature type="transmembrane region" description="Helical" evidence="2">
    <location>
        <begin position="53"/>
        <end position="71"/>
    </location>
</feature>
<dbReference type="EMBL" id="VIGB01000003">
    <property type="protein sequence ID" value="TQF02942.1"/>
    <property type="molecule type" value="Genomic_DNA"/>
</dbReference>
<feature type="compositionally biased region" description="Basic and acidic residues" evidence="1">
    <location>
        <begin position="1"/>
        <end position="11"/>
    </location>
</feature>
<keyword evidence="2" id="KW-0812">Transmembrane</keyword>
<reference evidence="3 4" key="1">
    <citation type="submission" date="2019-06" db="EMBL/GenBank/DDBJ databases">
        <title>Description of Kitasatospora acidophila sp. nov. isolated from pine grove soil, and reclassification of Streptomyces novaecaesareae to Kitasatospora novaeceasareae comb. nov.</title>
        <authorList>
            <person name="Kim M.J."/>
        </authorList>
    </citation>
    <scope>NUCLEOTIDE SEQUENCE [LARGE SCALE GENOMIC DNA]</scope>
    <source>
        <strain evidence="3 4">MMS16-CNU292</strain>
    </source>
</reference>
<keyword evidence="4" id="KW-1185">Reference proteome</keyword>
<feature type="region of interest" description="Disordered" evidence="1">
    <location>
        <begin position="1"/>
        <end position="25"/>
    </location>
</feature>
<gene>
    <name evidence="3" type="ORF">E6W39_12585</name>
</gene>
<comment type="caution">
    <text evidence="3">The sequence shown here is derived from an EMBL/GenBank/DDBJ whole genome shotgun (WGS) entry which is preliminary data.</text>
</comment>
<dbReference type="InterPro" id="IPR007436">
    <property type="entry name" value="DUF485"/>
</dbReference>
<keyword evidence="2" id="KW-0472">Membrane</keyword>
<evidence type="ECO:0000313" key="4">
    <source>
        <dbReference type="Proteomes" id="UP000319103"/>
    </source>
</evidence>
<name>A0A540W1T1_9ACTN</name>
<dbReference type="OrthoDB" id="3543412at2"/>
<dbReference type="PANTHER" id="PTHR38441">
    <property type="entry name" value="INTEGRAL MEMBRANE PROTEIN-RELATED"/>
    <property type="match status" value="1"/>
</dbReference>
<accession>A0A540W1T1</accession>